<feature type="domain" description="HTH hxlR-type" evidence="4">
    <location>
        <begin position="9"/>
        <end position="108"/>
    </location>
</feature>
<proteinExistence type="predicted"/>
<evidence type="ECO:0000313" key="5">
    <source>
        <dbReference type="EMBL" id="MBB6111583.1"/>
    </source>
</evidence>
<evidence type="ECO:0000256" key="3">
    <source>
        <dbReference type="ARBA" id="ARBA00023163"/>
    </source>
</evidence>
<evidence type="ECO:0000256" key="2">
    <source>
        <dbReference type="ARBA" id="ARBA00023125"/>
    </source>
</evidence>
<keyword evidence="1" id="KW-0805">Transcription regulation</keyword>
<evidence type="ECO:0000313" key="6">
    <source>
        <dbReference type="Proteomes" id="UP000541583"/>
    </source>
</evidence>
<sequence length="124" mass="14283">MNYNQFKHCGLNVTLTMLSGKWKPIILYHLFHNAEMRFTELWRIIPKVAKKVLLDHLKQMEADGLIIREEKQGFPPEVSYRVSEKGKALGPALSALETWANEYAADEVAEFKKTTVGKLRQHLS</sequence>
<protein>
    <submittedName>
        <fullName evidence="5">DNA-binding HxlR family transcriptional regulator</fullName>
    </submittedName>
</protein>
<keyword evidence="2 5" id="KW-0238">DNA-binding</keyword>
<comment type="caution">
    <text evidence="5">The sequence shown here is derived from an EMBL/GenBank/DDBJ whole genome shotgun (WGS) entry which is preliminary data.</text>
</comment>
<gene>
    <name evidence="5" type="ORF">HDF23_004354</name>
</gene>
<dbReference type="Pfam" id="PF01638">
    <property type="entry name" value="HxlR"/>
    <property type="match status" value="1"/>
</dbReference>
<dbReference type="InterPro" id="IPR036390">
    <property type="entry name" value="WH_DNA-bd_sf"/>
</dbReference>
<dbReference type="EMBL" id="JACHCB010000013">
    <property type="protein sequence ID" value="MBB6111583.1"/>
    <property type="molecule type" value="Genomic_DNA"/>
</dbReference>
<dbReference type="PANTHER" id="PTHR33204">
    <property type="entry name" value="TRANSCRIPTIONAL REGULATOR, MARR FAMILY"/>
    <property type="match status" value="1"/>
</dbReference>
<dbReference type="GO" id="GO:0003677">
    <property type="term" value="F:DNA binding"/>
    <property type="evidence" value="ECO:0007669"/>
    <property type="project" value="UniProtKB-KW"/>
</dbReference>
<organism evidence="5 6">
    <name type="scientific">Mucilaginibacter lappiensis</name>
    <dbReference type="NCBI Taxonomy" id="354630"/>
    <lineage>
        <taxon>Bacteria</taxon>
        <taxon>Pseudomonadati</taxon>
        <taxon>Bacteroidota</taxon>
        <taxon>Sphingobacteriia</taxon>
        <taxon>Sphingobacteriales</taxon>
        <taxon>Sphingobacteriaceae</taxon>
        <taxon>Mucilaginibacter</taxon>
    </lineage>
</organism>
<dbReference type="SUPFAM" id="SSF46785">
    <property type="entry name" value="Winged helix' DNA-binding domain"/>
    <property type="match status" value="1"/>
</dbReference>
<dbReference type="InterPro" id="IPR036388">
    <property type="entry name" value="WH-like_DNA-bd_sf"/>
</dbReference>
<dbReference type="PROSITE" id="PS51118">
    <property type="entry name" value="HTH_HXLR"/>
    <property type="match status" value="1"/>
</dbReference>
<keyword evidence="6" id="KW-1185">Reference proteome</keyword>
<dbReference type="Proteomes" id="UP000541583">
    <property type="component" value="Unassembled WGS sequence"/>
</dbReference>
<name>A0ABR6PPS3_9SPHI</name>
<keyword evidence="3" id="KW-0804">Transcription</keyword>
<dbReference type="PANTHER" id="PTHR33204:SF29">
    <property type="entry name" value="TRANSCRIPTIONAL REGULATOR"/>
    <property type="match status" value="1"/>
</dbReference>
<evidence type="ECO:0000259" key="4">
    <source>
        <dbReference type="PROSITE" id="PS51118"/>
    </source>
</evidence>
<dbReference type="RefSeq" id="WP_076376336.1">
    <property type="nucleotide sequence ID" value="NZ_FTMG01000013.1"/>
</dbReference>
<dbReference type="InterPro" id="IPR002577">
    <property type="entry name" value="HTH_HxlR"/>
</dbReference>
<evidence type="ECO:0000256" key="1">
    <source>
        <dbReference type="ARBA" id="ARBA00023015"/>
    </source>
</evidence>
<dbReference type="Gene3D" id="1.10.10.10">
    <property type="entry name" value="Winged helix-like DNA-binding domain superfamily/Winged helix DNA-binding domain"/>
    <property type="match status" value="1"/>
</dbReference>
<accession>A0ABR6PPS3</accession>
<reference evidence="5 6" key="1">
    <citation type="submission" date="2020-08" db="EMBL/GenBank/DDBJ databases">
        <title>Genomic Encyclopedia of Type Strains, Phase IV (KMG-V): Genome sequencing to study the core and pangenomes of soil and plant-associated prokaryotes.</title>
        <authorList>
            <person name="Whitman W."/>
        </authorList>
    </citation>
    <scope>NUCLEOTIDE SEQUENCE [LARGE SCALE GENOMIC DNA]</scope>
    <source>
        <strain evidence="5 6">ANJLi2</strain>
    </source>
</reference>